<sequence length="484" mass="56085">MNNYFASLYNLDFNEDEHTLYVFDSNYISYAIQSVHNSEKFFNALENVIDKTYLPFIVYLESIDNIRSHISGTKNTLDAINSIFEGIEDLDSVFDTDTKAFQDFLKKKIINKQGIDINSLNGNINFKGENGANKKIDSFLDKIFNKVKSQLDGLNEVLVESLNQIEPDKGDFNSQKYIEGIEERLQRINSIFLKEGVLGKEYTQEKLDYFGKVIPDRYQKDIPPGFKDKQKKKMRKFATLEFNASFGDAMLWLDIIEFVKEKKFSNVVIVSDDKKTDWCTSNGTSELELLPELKVEFLKETGIPVIRKSSSLFIKDILSLSEDEKKGIEKEIDEIEKIKSEIEYQNTIIVRARKSGFEKVFIGENSWYSVRINEDRIPFLKYIAVYQKTPIKKITHYAEIEDIIISPEDSSKKKIIFKGEAKELPKKIPLGDDWNALQSNRYTNFNNLFTSANTDELFSKTFENDGDERSYHSEEFDDGFETNQ</sequence>
<dbReference type="Proteomes" id="UP000074825">
    <property type="component" value="Unassembled WGS sequence"/>
</dbReference>
<dbReference type="InterPro" id="IPR041578">
    <property type="entry name" value="PIN_8"/>
</dbReference>
<evidence type="ECO:0000259" key="3">
    <source>
        <dbReference type="Pfam" id="PF18476"/>
    </source>
</evidence>
<name>A0A0Z8QEC7_STRSU</name>
<evidence type="ECO:0000313" key="4">
    <source>
        <dbReference type="EMBL" id="CYV81711.1"/>
    </source>
</evidence>
<evidence type="ECO:0000256" key="1">
    <source>
        <dbReference type="SAM" id="Coils"/>
    </source>
</evidence>
<dbReference type="RefSeq" id="WP_044686477.1">
    <property type="nucleotide sequence ID" value="NZ_CEDN01000004.1"/>
</dbReference>
<organism evidence="4 5">
    <name type="scientific">Streptococcus suis</name>
    <dbReference type="NCBI Taxonomy" id="1307"/>
    <lineage>
        <taxon>Bacteria</taxon>
        <taxon>Bacillati</taxon>
        <taxon>Bacillota</taxon>
        <taxon>Bacilli</taxon>
        <taxon>Lactobacillales</taxon>
        <taxon>Streptococcaceae</taxon>
        <taxon>Streptococcus</taxon>
    </lineage>
</organism>
<proteinExistence type="predicted"/>
<evidence type="ECO:0000256" key="2">
    <source>
        <dbReference type="SAM" id="MobiDB-lite"/>
    </source>
</evidence>
<dbReference type="EMBL" id="FIIF01000010">
    <property type="protein sequence ID" value="CYV81711.1"/>
    <property type="molecule type" value="Genomic_DNA"/>
</dbReference>
<accession>A0A0Z8QEC7</accession>
<dbReference type="AlphaFoldDB" id="A0A0Z8QEC7"/>
<feature type="coiled-coil region" evidence="1">
    <location>
        <begin position="318"/>
        <end position="345"/>
    </location>
</feature>
<feature type="region of interest" description="Disordered" evidence="2">
    <location>
        <begin position="464"/>
        <end position="484"/>
    </location>
</feature>
<reference evidence="4 5" key="1">
    <citation type="submission" date="2016-02" db="EMBL/GenBank/DDBJ databases">
        <authorList>
            <consortium name="Pathogen Informatics"/>
        </authorList>
    </citation>
    <scope>NUCLEOTIDE SEQUENCE [LARGE SCALE GENOMIC DNA]</scope>
    <source>
        <strain evidence="4 5">LSS82</strain>
    </source>
</reference>
<keyword evidence="1" id="KW-0175">Coiled coil</keyword>
<gene>
    <name evidence="4" type="ORF">ERS132444_01419</name>
</gene>
<evidence type="ECO:0000313" key="5">
    <source>
        <dbReference type="Proteomes" id="UP000074825"/>
    </source>
</evidence>
<feature type="domain" description="PIN like" evidence="3">
    <location>
        <begin position="22"/>
        <end position="293"/>
    </location>
</feature>
<protein>
    <recommendedName>
        <fullName evidence="3">PIN like domain-containing protein</fullName>
    </recommendedName>
</protein>
<feature type="compositionally biased region" description="Acidic residues" evidence="2">
    <location>
        <begin position="475"/>
        <end position="484"/>
    </location>
</feature>
<dbReference type="Pfam" id="PF18476">
    <property type="entry name" value="PIN_8"/>
    <property type="match status" value="1"/>
</dbReference>